<dbReference type="Proteomes" id="UP000001555">
    <property type="component" value="Unassembled WGS sequence"/>
</dbReference>
<dbReference type="HOGENOM" id="CLU_2929365_0_0_1"/>
<feature type="non-terminal residue" evidence="1">
    <location>
        <position position="1"/>
    </location>
</feature>
<dbReference type="VEuPathDB" id="VectorBase:ISCW001888"/>
<name>B7PCL1_IXOSC</name>
<reference evidence="1 3" key="1">
    <citation type="submission" date="2008-03" db="EMBL/GenBank/DDBJ databases">
        <title>Annotation of Ixodes scapularis.</title>
        <authorList>
            <consortium name="Ixodes scapularis Genome Project Consortium"/>
            <person name="Caler E."/>
            <person name="Hannick L.I."/>
            <person name="Bidwell S."/>
            <person name="Joardar V."/>
            <person name="Thiagarajan M."/>
            <person name="Amedeo P."/>
            <person name="Galinsky K.J."/>
            <person name="Schobel S."/>
            <person name="Inman J."/>
            <person name="Hostetler J."/>
            <person name="Miller J."/>
            <person name="Hammond M."/>
            <person name="Megy K."/>
            <person name="Lawson D."/>
            <person name="Kodira C."/>
            <person name="Sutton G."/>
            <person name="Meyer J."/>
            <person name="Hill C.A."/>
            <person name="Birren B."/>
            <person name="Nene V."/>
            <person name="Collins F."/>
            <person name="Alarcon-Chaidez F."/>
            <person name="Wikel S."/>
            <person name="Strausberg R."/>
        </authorList>
    </citation>
    <scope>NUCLEOTIDE SEQUENCE [LARGE SCALE GENOMIC DNA]</scope>
    <source>
        <strain evidence="3">Wikel</strain>
        <strain evidence="1">Wikel colony</strain>
    </source>
</reference>
<protein>
    <submittedName>
        <fullName evidence="1 2">Uncharacterized protein</fullName>
    </submittedName>
</protein>
<dbReference type="EMBL" id="ABJB010923117">
    <property type="status" value="NOT_ANNOTATED_CDS"/>
    <property type="molecule type" value="Genomic_DNA"/>
</dbReference>
<proteinExistence type="predicted"/>
<dbReference type="InParanoid" id="B7PCL1"/>
<dbReference type="PaxDb" id="6945-B7PCL1"/>
<dbReference type="AlphaFoldDB" id="B7PCL1"/>
<dbReference type="EMBL" id="DS684433">
    <property type="protein sequence ID" value="EEC04333.1"/>
    <property type="molecule type" value="Genomic_DNA"/>
</dbReference>
<evidence type="ECO:0000313" key="1">
    <source>
        <dbReference type="EMBL" id="EEC04333.1"/>
    </source>
</evidence>
<evidence type="ECO:0000313" key="2">
    <source>
        <dbReference type="EnsemblMetazoa" id="ISCW001888-PA"/>
    </source>
</evidence>
<gene>
    <name evidence="1" type="ORF">IscW_ISCW001888</name>
</gene>
<accession>B7PCL1</accession>
<evidence type="ECO:0000313" key="3">
    <source>
        <dbReference type="Proteomes" id="UP000001555"/>
    </source>
</evidence>
<feature type="non-terminal residue" evidence="1">
    <location>
        <position position="61"/>
    </location>
</feature>
<keyword evidence="3" id="KW-1185">Reference proteome</keyword>
<reference evidence="2" key="2">
    <citation type="submission" date="2020-05" db="UniProtKB">
        <authorList>
            <consortium name="EnsemblMetazoa"/>
        </authorList>
    </citation>
    <scope>IDENTIFICATION</scope>
    <source>
        <strain evidence="2">wikel</strain>
    </source>
</reference>
<dbReference type="EnsemblMetazoa" id="ISCW001888-RA">
    <property type="protein sequence ID" value="ISCW001888-PA"/>
    <property type="gene ID" value="ISCW001888"/>
</dbReference>
<organism>
    <name type="scientific">Ixodes scapularis</name>
    <name type="common">Black-legged tick</name>
    <name type="synonym">Deer tick</name>
    <dbReference type="NCBI Taxonomy" id="6945"/>
    <lineage>
        <taxon>Eukaryota</taxon>
        <taxon>Metazoa</taxon>
        <taxon>Ecdysozoa</taxon>
        <taxon>Arthropoda</taxon>
        <taxon>Chelicerata</taxon>
        <taxon>Arachnida</taxon>
        <taxon>Acari</taxon>
        <taxon>Parasitiformes</taxon>
        <taxon>Ixodida</taxon>
        <taxon>Ixodoidea</taxon>
        <taxon>Ixodidae</taxon>
        <taxon>Ixodinae</taxon>
        <taxon>Ixodes</taxon>
    </lineage>
</organism>
<sequence length="61" mass="7202">KFKQDQNKKKDKKEFSSAAMKALYKVKTNAETKTFVDASNSRTTTKQTRKQLYQVIKKQWT</sequence>